<dbReference type="AlphaFoldDB" id="A0AAF3EN37"/>
<dbReference type="Gene3D" id="3.40.50.410">
    <property type="entry name" value="von Willebrand factor, type A domain"/>
    <property type="match status" value="1"/>
</dbReference>
<accession>A0AAF3EN37</accession>
<name>A0AAF3EN37_9BILA</name>
<proteinExistence type="predicted"/>
<dbReference type="WBParaSite" id="MBELARI_LOCUS15459">
    <property type="protein sequence ID" value="MBELARI_LOCUS15459"/>
    <property type="gene ID" value="MBELARI_LOCUS15459"/>
</dbReference>
<feature type="region of interest" description="Disordered" evidence="1">
    <location>
        <begin position="104"/>
        <end position="138"/>
    </location>
</feature>
<organism evidence="3 4">
    <name type="scientific">Mesorhabditis belari</name>
    <dbReference type="NCBI Taxonomy" id="2138241"/>
    <lineage>
        <taxon>Eukaryota</taxon>
        <taxon>Metazoa</taxon>
        <taxon>Ecdysozoa</taxon>
        <taxon>Nematoda</taxon>
        <taxon>Chromadorea</taxon>
        <taxon>Rhabditida</taxon>
        <taxon>Rhabditina</taxon>
        <taxon>Rhabditomorpha</taxon>
        <taxon>Rhabditoidea</taxon>
        <taxon>Rhabditidae</taxon>
        <taxon>Mesorhabditinae</taxon>
        <taxon>Mesorhabditis</taxon>
    </lineage>
</organism>
<evidence type="ECO:0000313" key="3">
    <source>
        <dbReference type="Proteomes" id="UP000887575"/>
    </source>
</evidence>
<evidence type="ECO:0000256" key="1">
    <source>
        <dbReference type="SAM" id="MobiDB-lite"/>
    </source>
</evidence>
<reference evidence="4" key="1">
    <citation type="submission" date="2024-02" db="UniProtKB">
        <authorList>
            <consortium name="WormBaseParasite"/>
        </authorList>
    </citation>
    <scope>IDENTIFICATION</scope>
</reference>
<dbReference type="CDD" id="cd01450">
    <property type="entry name" value="vWFA_subfamily_ECM"/>
    <property type="match status" value="1"/>
</dbReference>
<dbReference type="PROSITE" id="PS50234">
    <property type="entry name" value="VWFA"/>
    <property type="match status" value="1"/>
</dbReference>
<evidence type="ECO:0000313" key="4">
    <source>
        <dbReference type="WBParaSite" id="MBELARI_LOCUS15459"/>
    </source>
</evidence>
<dbReference type="SUPFAM" id="SSF53300">
    <property type="entry name" value="vWA-like"/>
    <property type="match status" value="1"/>
</dbReference>
<sequence>MISIKEPNTTMIYAPSPNSSTRSKELCVDMSDLTKNSVDVGQAIIQATQGIVPDRFKCFADSTTGSASSTTSTSKATTKAFTTNMITTTNNMGTTGGIIETTTEASQTTENMQTSSESTETTSTSTRNDETTTTTSTSCYGVQPNECSCEPTSLWNDLVVVIDRSNEIGEKDFDATVSAIKTILFGTSIGQRDENETQLGVVLYDLKAQLVADLTEYKNRDDMMKAKWPYSGGDGTNLADGLDMAIDILAADMRSASRQVILLITSVYHWQDGFEDPIKAATGFKDDGGLIITLGIGGLHGKVNETLRNVSSPGFFIQLKSINSLTENTTRDEIYRLFCDANCFCPGQLDEITEDRFSPVSTTQRESVPDGGCFFDSSLPSSQILVERTCKTMEVAVNKSMTAMPKYSNQQAHILRAQQFNITYWVALNSTNGFWKWNDGTAFCGAEVQFDDKSPADAHYAVLQWTDDGELSLVLLIYSVPRCNRL</sequence>
<keyword evidence="3" id="KW-1185">Reference proteome</keyword>
<evidence type="ECO:0000259" key="2">
    <source>
        <dbReference type="PROSITE" id="PS50234"/>
    </source>
</evidence>
<protein>
    <recommendedName>
        <fullName evidence="2">VWFA domain-containing protein</fullName>
    </recommendedName>
</protein>
<feature type="domain" description="VWFA" evidence="2">
    <location>
        <begin position="157"/>
        <end position="334"/>
    </location>
</feature>
<dbReference type="PANTHER" id="PTHR31024:SF3">
    <property type="entry name" value="C-TYPE LECTIN-RELATED"/>
    <property type="match status" value="1"/>
</dbReference>
<dbReference type="InterPro" id="IPR036465">
    <property type="entry name" value="vWFA_dom_sf"/>
</dbReference>
<dbReference type="InterPro" id="IPR002035">
    <property type="entry name" value="VWF_A"/>
</dbReference>
<dbReference type="PANTHER" id="PTHR31024">
    <property type="entry name" value="C-TYPE LECTIN"/>
    <property type="match status" value="1"/>
</dbReference>
<feature type="compositionally biased region" description="Polar residues" evidence="1">
    <location>
        <begin position="1"/>
        <end position="21"/>
    </location>
</feature>
<dbReference type="Proteomes" id="UP000887575">
    <property type="component" value="Unassembled WGS sequence"/>
</dbReference>
<dbReference type="SMART" id="SM00327">
    <property type="entry name" value="VWA"/>
    <property type="match status" value="1"/>
</dbReference>
<dbReference type="Pfam" id="PF00092">
    <property type="entry name" value="VWA"/>
    <property type="match status" value="1"/>
</dbReference>
<feature type="region of interest" description="Disordered" evidence="1">
    <location>
        <begin position="1"/>
        <end position="23"/>
    </location>
</feature>